<dbReference type="Proteomes" id="UP000248798">
    <property type="component" value="Unassembled WGS sequence"/>
</dbReference>
<evidence type="ECO:0000313" key="5">
    <source>
        <dbReference type="Proteomes" id="UP000293902"/>
    </source>
</evidence>
<gene>
    <name evidence="3" type="ORF">DO021_07040</name>
    <name evidence="2" type="ORF">EYB58_19820</name>
</gene>
<dbReference type="InterPro" id="IPR011990">
    <property type="entry name" value="TPR-like_helical_dom_sf"/>
</dbReference>
<protein>
    <submittedName>
        <fullName evidence="3">Tetratricopeptide repeat protein</fullName>
    </submittedName>
</protein>
<dbReference type="AlphaFoldDB" id="A0A328FF31"/>
<keyword evidence="1" id="KW-0802">TPR repeat</keyword>
<name>A0A328FF31_9BACT</name>
<dbReference type="OrthoDB" id="5421311at2"/>
<proteinExistence type="predicted"/>
<reference evidence="3 4" key="1">
    <citation type="submission" date="2018-06" db="EMBL/GenBank/DDBJ databases">
        <title>Complete Genome Sequence of Desulfobacter hydrogenophilus (DSM3380).</title>
        <authorList>
            <person name="Marietou A."/>
            <person name="Schreiber L."/>
            <person name="Marshall I."/>
            <person name="Jorgensen B."/>
        </authorList>
    </citation>
    <scope>NUCLEOTIDE SEQUENCE [LARGE SCALE GENOMIC DNA]</scope>
    <source>
        <strain evidence="3 4">DSM 3380</strain>
    </source>
</reference>
<dbReference type="EMBL" id="QLNI01000011">
    <property type="protein sequence ID" value="RAM02786.1"/>
    <property type="molecule type" value="Genomic_DNA"/>
</dbReference>
<dbReference type="PROSITE" id="PS50005">
    <property type="entry name" value="TPR"/>
    <property type="match status" value="1"/>
</dbReference>
<keyword evidence="5" id="KW-1185">Reference proteome</keyword>
<feature type="repeat" description="TPR" evidence="1">
    <location>
        <begin position="56"/>
        <end position="89"/>
    </location>
</feature>
<dbReference type="SUPFAM" id="SSF48452">
    <property type="entry name" value="TPR-like"/>
    <property type="match status" value="1"/>
</dbReference>
<organism evidence="3 4">
    <name type="scientific">Desulfobacter hydrogenophilus</name>
    <dbReference type="NCBI Taxonomy" id="2291"/>
    <lineage>
        <taxon>Bacteria</taxon>
        <taxon>Pseudomonadati</taxon>
        <taxon>Thermodesulfobacteriota</taxon>
        <taxon>Desulfobacteria</taxon>
        <taxon>Desulfobacterales</taxon>
        <taxon>Desulfobacteraceae</taxon>
        <taxon>Desulfobacter</taxon>
    </lineage>
</organism>
<evidence type="ECO:0000256" key="1">
    <source>
        <dbReference type="PROSITE-ProRule" id="PRU00339"/>
    </source>
</evidence>
<accession>A0A328FF31</accession>
<dbReference type="RefSeq" id="WP_111955104.1">
    <property type="nucleotide sequence ID" value="NZ_CP036313.1"/>
</dbReference>
<evidence type="ECO:0000313" key="4">
    <source>
        <dbReference type="Proteomes" id="UP000248798"/>
    </source>
</evidence>
<sequence length="115" mass="12950">MPHKQKKCLRSMLKDIGFMNRTAMAAGNAGKFDIAFKNMNKALSLTRELNKVCLVAKLLNNQGNLYTMSGEWDKALLSYEQSMSIVTEHYGTDNILYKTLQKNLVYLLTLDIAAA</sequence>
<dbReference type="Gene3D" id="1.25.40.10">
    <property type="entry name" value="Tetratricopeptide repeat domain"/>
    <property type="match status" value="1"/>
</dbReference>
<dbReference type="EMBL" id="CP036313">
    <property type="protein sequence ID" value="QBH14967.1"/>
    <property type="molecule type" value="Genomic_DNA"/>
</dbReference>
<evidence type="ECO:0000313" key="3">
    <source>
        <dbReference type="EMBL" id="RAM02786.1"/>
    </source>
</evidence>
<dbReference type="Proteomes" id="UP000293902">
    <property type="component" value="Chromosome"/>
</dbReference>
<dbReference type="Pfam" id="PF13424">
    <property type="entry name" value="TPR_12"/>
    <property type="match status" value="1"/>
</dbReference>
<dbReference type="InterPro" id="IPR019734">
    <property type="entry name" value="TPR_rpt"/>
</dbReference>
<reference evidence="2 5" key="2">
    <citation type="submission" date="2019-02" db="EMBL/GenBank/DDBJ databases">
        <title>Complete genome sequence of Desulfobacter hydrogenophilus AcRS1.</title>
        <authorList>
            <person name="Marietou A."/>
            <person name="Lund M.B."/>
            <person name="Marshall I.P.G."/>
            <person name="Schreiber L."/>
            <person name="Jorgensen B."/>
        </authorList>
    </citation>
    <scope>NUCLEOTIDE SEQUENCE [LARGE SCALE GENOMIC DNA]</scope>
    <source>
        <strain evidence="2 5">AcRS1</strain>
    </source>
</reference>
<dbReference type="SMART" id="SM00028">
    <property type="entry name" value="TPR"/>
    <property type="match status" value="1"/>
</dbReference>
<evidence type="ECO:0000313" key="2">
    <source>
        <dbReference type="EMBL" id="QBH14967.1"/>
    </source>
</evidence>